<dbReference type="SUPFAM" id="SSF53474">
    <property type="entry name" value="alpha/beta-Hydrolases"/>
    <property type="match status" value="1"/>
</dbReference>
<keyword evidence="1" id="KW-0378">Hydrolase</keyword>
<dbReference type="Proteomes" id="UP000008363">
    <property type="component" value="Unassembled WGS sequence"/>
</dbReference>
<dbReference type="EMBL" id="BAHC01000065">
    <property type="protein sequence ID" value="GAB89542.1"/>
    <property type="molecule type" value="Genomic_DNA"/>
</dbReference>
<name>K6WBG6_9ACTN</name>
<dbReference type="Gene3D" id="3.40.50.1820">
    <property type="entry name" value="alpha/beta hydrolase"/>
    <property type="match status" value="1"/>
</dbReference>
<dbReference type="PANTHER" id="PTHR48081:SF8">
    <property type="entry name" value="ALPHA_BETA HYDROLASE FOLD-3 DOMAIN-CONTAINING PROTEIN-RELATED"/>
    <property type="match status" value="1"/>
</dbReference>
<dbReference type="PANTHER" id="PTHR48081">
    <property type="entry name" value="AB HYDROLASE SUPERFAMILY PROTEIN C4A8.06C"/>
    <property type="match status" value="1"/>
</dbReference>
<feature type="domain" description="Alpha/beta hydrolase fold-3" evidence="2">
    <location>
        <begin position="92"/>
        <end position="301"/>
    </location>
</feature>
<evidence type="ECO:0000259" key="2">
    <source>
        <dbReference type="Pfam" id="PF07859"/>
    </source>
</evidence>
<dbReference type="AlphaFoldDB" id="K6WBG6"/>
<accession>K6WBG6</accession>
<evidence type="ECO:0000313" key="4">
    <source>
        <dbReference type="Proteomes" id="UP000008363"/>
    </source>
</evidence>
<dbReference type="InterPro" id="IPR029058">
    <property type="entry name" value="AB_hydrolase_fold"/>
</dbReference>
<organism evidence="3 4">
    <name type="scientific">Gordonia rhizosphera NBRC 16068</name>
    <dbReference type="NCBI Taxonomy" id="1108045"/>
    <lineage>
        <taxon>Bacteria</taxon>
        <taxon>Bacillati</taxon>
        <taxon>Actinomycetota</taxon>
        <taxon>Actinomycetes</taxon>
        <taxon>Mycobacteriales</taxon>
        <taxon>Gordoniaceae</taxon>
        <taxon>Gordonia</taxon>
    </lineage>
</organism>
<reference evidence="3 4" key="1">
    <citation type="submission" date="2012-08" db="EMBL/GenBank/DDBJ databases">
        <title>Whole genome shotgun sequence of Gordonia rhizosphera NBRC 16068.</title>
        <authorList>
            <person name="Takarada H."/>
            <person name="Isaki S."/>
            <person name="Hosoyama A."/>
            <person name="Tsuchikane K."/>
            <person name="Katsumata H."/>
            <person name="Baba S."/>
            <person name="Ohji S."/>
            <person name="Yamazaki S."/>
            <person name="Fujita N."/>
        </authorList>
    </citation>
    <scope>NUCLEOTIDE SEQUENCE [LARGE SCALE GENOMIC DNA]</scope>
    <source>
        <strain evidence="3 4">NBRC 16068</strain>
    </source>
</reference>
<keyword evidence="4" id="KW-1185">Reference proteome</keyword>
<comment type="caution">
    <text evidence="3">The sequence shown here is derived from an EMBL/GenBank/DDBJ whole genome shotgun (WGS) entry which is preliminary data.</text>
</comment>
<dbReference type="eggNOG" id="COG0657">
    <property type="taxonomic scope" value="Bacteria"/>
</dbReference>
<dbReference type="OrthoDB" id="3181909at2"/>
<dbReference type="RefSeq" id="WP_006331611.1">
    <property type="nucleotide sequence ID" value="NZ_BAHC01000065.1"/>
</dbReference>
<evidence type="ECO:0000313" key="3">
    <source>
        <dbReference type="EMBL" id="GAB89542.1"/>
    </source>
</evidence>
<dbReference type="Pfam" id="PF07859">
    <property type="entry name" value="Abhydrolase_3"/>
    <property type="match status" value="1"/>
</dbReference>
<dbReference type="GO" id="GO:0016787">
    <property type="term" value="F:hydrolase activity"/>
    <property type="evidence" value="ECO:0007669"/>
    <property type="project" value="UniProtKB-KW"/>
</dbReference>
<dbReference type="InterPro" id="IPR013094">
    <property type="entry name" value="AB_hydrolase_3"/>
</dbReference>
<dbReference type="STRING" id="1108045.GORHZ_065_00070"/>
<dbReference type="InterPro" id="IPR050300">
    <property type="entry name" value="GDXG_lipolytic_enzyme"/>
</dbReference>
<proteinExistence type="predicted"/>
<protein>
    <submittedName>
        <fullName evidence="3">Putative esterase</fullName>
    </submittedName>
</protein>
<gene>
    <name evidence="3" type="ORF">GORHZ_065_00070</name>
</gene>
<evidence type="ECO:0000256" key="1">
    <source>
        <dbReference type="ARBA" id="ARBA00022801"/>
    </source>
</evidence>
<sequence length="329" mass="35231">MGSNATTFRSRHLVDPEIAAPLEVYPPFEFTVESLPTIRERLRQSMSARPSAAELFPDVIVTERRIAGSPGGPDVRVLQYEPREAVGPAAGMVWMHAGGFILGSADDDDATCAQIASVTGTVVVSVDYRLAPETAYPGALDDCYTVLTWMHREAASLGIDPERIGVGGSSAGGGLAASLSVLARDRGEHPVAFQALVYPMLDDRTATATDPNPYAGEFIWTPDDNRFGWQSYLGDALGSPDVPAYAAAARVESAEGLPPTYLCVGSIDLFVDEDIIYASRLIRDGVPVELHVYPGGYHGYTMVPGAQISRSHLRDLHAALQRGLTCRPA</sequence>